<dbReference type="Proteomes" id="UP000039865">
    <property type="component" value="Unassembled WGS sequence"/>
</dbReference>
<name>A0A078AXG7_STYLE</name>
<feature type="transmembrane region" description="Helical" evidence="1">
    <location>
        <begin position="379"/>
        <end position="400"/>
    </location>
</feature>
<keyword evidence="3" id="KW-1185">Reference proteome</keyword>
<evidence type="ECO:0000313" key="3">
    <source>
        <dbReference type="Proteomes" id="UP000039865"/>
    </source>
</evidence>
<feature type="transmembrane region" description="Helical" evidence="1">
    <location>
        <begin position="457"/>
        <end position="481"/>
    </location>
</feature>
<evidence type="ECO:0000313" key="2">
    <source>
        <dbReference type="EMBL" id="CDW87155.1"/>
    </source>
</evidence>
<feature type="transmembrane region" description="Helical" evidence="1">
    <location>
        <begin position="266"/>
        <end position="286"/>
    </location>
</feature>
<feature type="transmembrane region" description="Helical" evidence="1">
    <location>
        <begin position="12"/>
        <end position="32"/>
    </location>
</feature>
<keyword evidence="1" id="KW-0812">Transmembrane</keyword>
<feature type="transmembrane region" description="Helical" evidence="1">
    <location>
        <begin position="232"/>
        <end position="254"/>
    </location>
</feature>
<gene>
    <name evidence="2" type="primary">Contig1412.g1548</name>
    <name evidence="2" type="ORF">STYLEM_16257</name>
</gene>
<sequence length="608" mass="69682">MKLLDPFQGYRIASANVYMNLTYLLQIMYIIWWQEEGYFYQAHYALFVMLVTHSICFTLEVFRFIITEWKKSCILLPLLIDIVTIIMYQGAIFYIQIVYINLEKDDADFFTTSWIEIELITYYSQIIQAIIFLLLSSCIQPIKPSSSMRKSLSHKKSHDYLSSTKDQFQLLSYNGTMIIVSLAILYMKDTQCGSSDASYQTAIYYFVGACGVQLVMAAVAVVFRGHSDYKDWFLKTMSLVVIGLYGYLLAYFFIFNGCERLIKNWVVGNLVIIVAFVAAQLCYTIIFKGKEAFKEAISKKPQFSSGALGTKSFQELHSFKLGEDFYSITFFSYLYIMSGDSEDQEADTNENQALIQRANTDHSEGKHISINEEEVARNFINCVVIFTIQITLGLYALYQILFVDSFKQTETLNILVTRFLSAIILHINIESNMRRALNMMNYALLTTKKWYRKYPQIAVALMYFFGTFTCEFANLLLLCTIDNAQDIIINMIAFMVVADIQEFYSNSLQNSPLRESTPQQELEIKSWKESDNKFGLLGVLTFLLYKIIRMFYVAFYYYFMPFAVVFLSFLVTQHNVVSKAAGGEGGASISSDGINSTIGSNTTLPVQP</sequence>
<feature type="transmembrane region" description="Helical" evidence="1">
    <location>
        <begin position="170"/>
        <end position="187"/>
    </location>
</feature>
<dbReference type="AlphaFoldDB" id="A0A078AXG7"/>
<keyword evidence="1" id="KW-0472">Membrane</keyword>
<evidence type="ECO:0008006" key="4">
    <source>
        <dbReference type="Google" id="ProtNLM"/>
    </source>
</evidence>
<protein>
    <recommendedName>
        <fullName evidence="4">Transmembrane protein</fullName>
    </recommendedName>
</protein>
<dbReference type="EMBL" id="CCKQ01015335">
    <property type="protein sequence ID" value="CDW87155.1"/>
    <property type="molecule type" value="Genomic_DNA"/>
</dbReference>
<reference evidence="2 3" key="1">
    <citation type="submission" date="2014-06" db="EMBL/GenBank/DDBJ databases">
        <authorList>
            <person name="Swart Estienne"/>
        </authorList>
    </citation>
    <scope>NUCLEOTIDE SEQUENCE [LARGE SCALE GENOMIC DNA]</scope>
    <source>
        <strain evidence="2 3">130c</strain>
    </source>
</reference>
<feature type="transmembrane region" description="Helical" evidence="1">
    <location>
        <begin position="534"/>
        <end position="559"/>
    </location>
</feature>
<feature type="transmembrane region" description="Helical" evidence="1">
    <location>
        <begin position="412"/>
        <end position="429"/>
    </location>
</feature>
<proteinExistence type="predicted"/>
<feature type="transmembrane region" description="Helical" evidence="1">
    <location>
        <begin position="122"/>
        <end position="142"/>
    </location>
</feature>
<feature type="transmembrane region" description="Helical" evidence="1">
    <location>
        <begin position="78"/>
        <end position="102"/>
    </location>
</feature>
<organism evidence="2 3">
    <name type="scientific">Stylonychia lemnae</name>
    <name type="common">Ciliate</name>
    <dbReference type="NCBI Taxonomy" id="5949"/>
    <lineage>
        <taxon>Eukaryota</taxon>
        <taxon>Sar</taxon>
        <taxon>Alveolata</taxon>
        <taxon>Ciliophora</taxon>
        <taxon>Intramacronucleata</taxon>
        <taxon>Spirotrichea</taxon>
        <taxon>Stichotrichia</taxon>
        <taxon>Sporadotrichida</taxon>
        <taxon>Oxytrichidae</taxon>
        <taxon>Stylonychinae</taxon>
        <taxon>Stylonychia</taxon>
    </lineage>
</organism>
<accession>A0A078AXG7</accession>
<dbReference type="InParanoid" id="A0A078AXG7"/>
<feature type="transmembrane region" description="Helical" evidence="1">
    <location>
        <begin position="202"/>
        <end position="223"/>
    </location>
</feature>
<keyword evidence="1" id="KW-1133">Transmembrane helix</keyword>
<feature type="transmembrane region" description="Helical" evidence="1">
    <location>
        <begin position="44"/>
        <end position="66"/>
    </location>
</feature>
<evidence type="ECO:0000256" key="1">
    <source>
        <dbReference type="SAM" id="Phobius"/>
    </source>
</evidence>